<dbReference type="eggNOG" id="COG1252">
    <property type="taxonomic scope" value="Bacteria"/>
</dbReference>
<dbReference type="Gene3D" id="3.90.650.10">
    <property type="entry name" value="PurM-like C-terminal domain"/>
    <property type="match status" value="1"/>
</dbReference>
<organism evidence="9 10">
    <name type="scientific">Nitrosomonas cryotolerans ATCC 49181</name>
    <dbReference type="NCBI Taxonomy" id="1131553"/>
    <lineage>
        <taxon>Bacteria</taxon>
        <taxon>Pseudomonadati</taxon>
        <taxon>Pseudomonadota</taxon>
        <taxon>Betaproteobacteria</taxon>
        <taxon>Nitrosomonadales</taxon>
        <taxon>Nitrosomonadaceae</taxon>
        <taxon>Nitrosomonas</taxon>
    </lineage>
</organism>
<sequence>MNGRPPYKKDLRLIGAGHSHIIVIKRLGMVPPPGIRITLISDDTHTPYSGMLPGLIAGHYLFDDCHIDLRKLCQWAGVQFIRGTVKRLDPMTKSIICHQYPSLRYDLLSINIGSQPALNTIRGTLAHGYAVKPVKQFLNGWHQWIQSAYSSNRQYNIVMVGGGAAGVEVLLAMHYKLCNTTPIHARFTLVCADKHLLQSHNKCAQKFFTNHFRTLNINIITGKKVIASTANHLLLDDHTSLDADFVAWAINAEAQTWLTKSGLKCDSKGFIQVDRYLCSISHPDIFAVGDSAAFMPTPLPKAGVYAVRQGPILAHNLIATFQRRPLRPFKPQHRFLSLLTTGNRYAIASHGPLFASGKWAWRWKNHIDQTFMARFNPTPMPVKNDFNGSAQTAMRCGGCGAKVSRDILQNVLTQLTVPSNPDIISGQRDDAVIINPPPAMQWIQSVDFFRSFIDDAYLFGRIAAIHSLGDIYAMGGKPHSALVTAIIPYNDRPIMQETLLHLMQGALTTLNGENTTLIGGHSGEGPEVAFGLTVNGTLTPGQALTKTGLVPGDNLIITKPLGSGVLLAANMTARCQGRWLDDALTFMLQSNRAAVPILRLYGARSCTDVTGFGLLGHLQEMLTASQCNATIALDAIPVMQGAQYCSSQGIQSTLYPANKQSSGCQHYIGRHPSYPLLFDPQTAGGLLVGIPAQSADECLHALTIAGYTAAKIGTIDEQGSNALITLNG</sequence>
<dbReference type="Pfam" id="PF00586">
    <property type="entry name" value="AIRS"/>
    <property type="match status" value="1"/>
</dbReference>
<dbReference type="InterPro" id="IPR017584">
    <property type="entry name" value="Pyridine_nucleo_diS_OxRdtase_N"/>
</dbReference>
<dbReference type="Gene3D" id="3.50.50.100">
    <property type="match status" value="1"/>
</dbReference>
<dbReference type="SUPFAM" id="SSF56042">
    <property type="entry name" value="PurM C-terminal domain-like"/>
    <property type="match status" value="1"/>
</dbReference>
<evidence type="ECO:0000256" key="1">
    <source>
        <dbReference type="ARBA" id="ARBA00022679"/>
    </source>
</evidence>
<dbReference type="InterPro" id="IPR004536">
    <property type="entry name" value="SPS/SelD"/>
</dbReference>
<dbReference type="GO" id="GO:0016491">
    <property type="term" value="F:oxidoreductase activity"/>
    <property type="evidence" value="ECO:0007669"/>
    <property type="project" value="InterPro"/>
</dbReference>
<keyword evidence="3" id="KW-0418">Kinase</keyword>
<protein>
    <submittedName>
        <fullName evidence="9">Selenophosphate synthase</fullName>
    </submittedName>
</protein>
<keyword evidence="10" id="KW-1185">Reference proteome</keyword>
<dbReference type="RefSeq" id="WP_028460813.1">
    <property type="nucleotide sequence ID" value="NZ_FSRO01000001.1"/>
</dbReference>
<feature type="domain" description="PurM-like C-terminal" evidence="7">
    <location>
        <begin position="551"/>
        <end position="723"/>
    </location>
</feature>
<name>A0A1N6JDH1_9PROT</name>
<dbReference type="Pfam" id="PF02769">
    <property type="entry name" value="AIRS_C"/>
    <property type="match status" value="1"/>
</dbReference>
<dbReference type="GO" id="GO:0004756">
    <property type="term" value="F:selenide, water dikinase activity"/>
    <property type="evidence" value="ECO:0007669"/>
    <property type="project" value="TreeGrafter"/>
</dbReference>
<dbReference type="Proteomes" id="UP000185062">
    <property type="component" value="Unassembled WGS sequence"/>
</dbReference>
<dbReference type="InterPro" id="IPR036676">
    <property type="entry name" value="PurM-like_C_sf"/>
</dbReference>
<evidence type="ECO:0000313" key="10">
    <source>
        <dbReference type="Proteomes" id="UP000185062"/>
    </source>
</evidence>
<dbReference type="Gene3D" id="3.30.1330.10">
    <property type="entry name" value="PurM-like, N-terminal domain"/>
    <property type="match status" value="1"/>
</dbReference>
<dbReference type="NCBIfam" id="TIGR00476">
    <property type="entry name" value="selD"/>
    <property type="match status" value="1"/>
</dbReference>
<evidence type="ECO:0000259" key="6">
    <source>
        <dbReference type="Pfam" id="PF00586"/>
    </source>
</evidence>
<dbReference type="eggNOG" id="COG0709">
    <property type="taxonomic scope" value="Bacteria"/>
</dbReference>
<dbReference type="NCBIfam" id="TIGR03169">
    <property type="entry name" value="Nterm_to_SelD"/>
    <property type="match status" value="1"/>
</dbReference>
<dbReference type="CDD" id="cd02195">
    <property type="entry name" value="SelD"/>
    <property type="match status" value="1"/>
</dbReference>
<evidence type="ECO:0000256" key="3">
    <source>
        <dbReference type="ARBA" id="ARBA00022777"/>
    </source>
</evidence>
<proteinExistence type="predicted"/>
<dbReference type="InterPro" id="IPR010918">
    <property type="entry name" value="PurM-like_C_dom"/>
</dbReference>
<dbReference type="InterPro" id="IPR023753">
    <property type="entry name" value="FAD/NAD-binding_dom"/>
</dbReference>
<dbReference type="SUPFAM" id="SSF55326">
    <property type="entry name" value="PurM N-terminal domain-like"/>
    <property type="match status" value="1"/>
</dbReference>
<accession>A0A1N6JDH1</accession>
<dbReference type="InterPro" id="IPR036921">
    <property type="entry name" value="PurM-like_N_sf"/>
</dbReference>
<keyword evidence="5" id="KW-0711">Selenium</keyword>
<dbReference type="InterPro" id="IPR036188">
    <property type="entry name" value="FAD/NAD-bd_sf"/>
</dbReference>
<dbReference type="GO" id="GO:0005524">
    <property type="term" value="F:ATP binding"/>
    <property type="evidence" value="ECO:0007669"/>
    <property type="project" value="UniProtKB-KW"/>
</dbReference>
<dbReference type="PANTHER" id="PTHR10256:SF0">
    <property type="entry name" value="INACTIVE SELENIDE, WATER DIKINASE-LIKE PROTEIN-RELATED"/>
    <property type="match status" value="1"/>
</dbReference>
<evidence type="ECO:0000259" key="8">
    <source>
        <dbReference type="Pfam" id="PF07992"/>
    </source>
</evidence>
<dbReference type="GO" id="GO:0016260">
    <property type="term" value="P:selenocysteine biosynthetic process"/>
    <property type="evidence" value="ECO:0007669"/>
    <property type="project" value="TreeGrafter"/>
</dbReference>
<dbReference type="EMBL" id="FSRO01000001">
    <property type="protein sequence ID" value="SIO42398.1"/>
    <property type="molecule type" value="Genomic_DNA"/>
</dbReference>
<dbReference type="PANTHER" id="PTHR10256">
    <property type="entry name" value="SELENIDE, WATER DIKINASE"/>
    <property type="match status" value="1"/>
</dbReference>
<keyword evidence="1" id="KW-0808">Transferase</keyword>
<dbReference type="GO" id="GO:0005737">
    <property type="term" value="C:cytoplasm"/>
    <property type="evidence" value="ECO:0007669"/>
    <property type="project" value="TreeGrafter"/>
</dbReference>
<evidence type="ECO:0000256" key="4">
    <source>
        <dbReference type="ARBA" id="ARBA00022840"/>
    </source>
</evidence>
<dbReference type="SUPFAM" id="SSF51905">
    <property type="entry name" value="FAD/NAD(P)-binding domain"/>
    <property type="match status" value="2"/>
</dbReference>
<keyword evidence="4" id="KW-0067">ATP-binding</keyword>
<evidence type="ECO:0000256" key="2">
    <source>
        <dbReference type="ARBA" id="ARBA00022741"/>
    </source>
</evidence>
<evidence type="ECO:0000256" key="5">
    <source>
        <dbReference type="ARBA" id="ARBA00023266"/>
    </source>
</evidence>
<dbReference type="InterPro" id="IPR016188">
    <property type="entry name" value="PurM-like_N"/>
</dbReference>
<reference evidence="9 10" key="1">
    <citation type="submission" date="2016-12" db="EMBL/GenBank/DDBJ databases">
        <authorList>
            <person name="Song W.-J."/>
            <person name="Kurnit D.M."/>
        </authorList>
    </citation>
    <scope>NUCLEOTIDE SEQUENCE [LARGE SCALE GENOMIC DNA]</scope>
    <source>
        <strain evidence="9 10">ATCC 49181</strain>
    </source>
</reference>
<evidence type="ECO:0000313" key="9">
    <source>
        <dbReference type="EMBL" id="SIO42398.1"/>
    </source>
</evidence>
<keyword evidence="2" id="KW-0547">Nucleotide-binding</keyword>
<dbReference type="STRING" id="44575.SAMN05216419_100482"/>
<dbReference type="Pfam" id="PF07992">
    <property type="entry name" value="Pyr_redox_2"/>
    <property type="match status" value="1"/>
</dbReference>
<feature type="domain" description="FAD/NAD(P)-binding" evidence="8">
    <location>
        <begin position="13"/>
        <end position="310"/>
    </location>
</feature>
<dbReference type="AlphaFoldDB" id="A0A1N6JDH1"/>
<evidence type="ECO:0000259" key="7">
    <source>
        <dbReference type="Pfam" id="PF02769"/>
    </source>
</evidence>
<feature type="domain" description="PurM-like N-terminal" evidence="6">
    <location>
        <begin position="429"/>
        <end position="537"/>
    </location>
</feature>
<gene>
    <name evidence="9" type="ORF">SAMN02743940_2522</name>
</gene>